<evidence type="ECO:0000313" key="2">
    <source>
        <dbReference type="EMBL" id="OMH22938.1"/>
    </source>
</evidence>
<reference evidence="2 3" key="1">
    <citation type="submission" date="2016-12" db="EMBL/GenBank/DDBJ databases">
        <title>Draft genome of Tersicoccus phoenicis 1P05MA.</title>
        <authorList>
            <person name="Nakajima Y."/>
            <person name="Yoshizawa S."/>
            <person name="Nakamura K."/>
            <person name="Ogura Y."/>
            <person name="Hayashi T."/>
            <person name="Kogure K."/>
        </authorList>
    </citation>
    <scope>NUCLEOTIDE SEQUENCE [LARGE SCALE GENOMIC DNA]</scope>
    <source>
        <strain evidence="2 3">1p05MA</strain>
    </source>
</reference>
<dbReference type="GO" id="GO:0003824">
    <property type="term" value="F:catalytic activity"/>
    <property type="evidence" value="ECO:0007669"/>
    <property type="project" value="UniProtKB-ARBA"/>
</dbReference>
<feature type="domain" description="AB hydrolase-1" evidence="1">
    <location>
        <begin position="29"/>
        <end position="248"/>
    </location>
</feature>
<comment type="caution">
    <text evidence="2">The sequence shown here is derived from an EMBL/GenBank/DDBJ whole genome shotgun (WGS) entry which is preliminary data.</text>
</comment>
<dbReference type="AlphaFoldDB" id="A0A1R1L5X0"/>
<dbReference type="InterPro" id="IPR029058">
    <property type="entry name" value="AB_hydrolase_fold"/>
</dbReference>
<evidence type="ECO:0000313" key="3">
    <source>
        <dbReference type="Proteomes" id="UP000187085"/>
    </source>
</evidence>
<dbReference type="STRING" id="554083.BKD30_15325"/>
<gene>
    <name evidence="2" type="ORF">BKD30_15325</name>
</gene>
<accession>A0A1R1L5X0</accession>
<proteinExistence type="predicted"/>
<dbReference type="InterPro" id="IPR000073">
    <property type="entry name" value="AB_hydrolase_1"/>
</dbReference>
<name>A0A1R1L5X0_9MICC</name>
<dbReference type="Proteomes" id="UP000187085">
    <property type="component" value="Unassembled WGS sequence"/>
</dbReference>
<dbReference type="Pfam" id="PF12697">
    <property type="entry name" value="Abhydrolase_6"/>
    <property type="match status" value="1"/>
</dbReference>
<dbReference type="EMBL" id="MRDE01000115">
    <property type="protein sequence ID" value="OMH22938.1"/>
    <property type="molecule type" value="Genomic_DNA"/>
</dbReference>
<sequence>MTNWHVERLAEPALQGLSTGTVDRRAMHLHGSWGNFYENTIALDTQAPYSRHGYGFAAVNTRGHDAGTISEDLSDTSSDISAWMDHFDAQGTDRWVLQGHSLGALKIIRGMLDHAFGNRVSAVVLLSPFDLPAFYAGSGDAGAIEAKKTHVEQLMAKRGANVAVPEDIFSTWPVSLGTIRSALSIGGPLDVFRSRDGDVNSVGNVGVPTLVVLGGADFAATPDNHRVADLVEKVGAEVTLVEGAPHNFAGFEVQVNAAIAQFLAKLA</sequence>
<protein>
    <recommendedName>
        <fullName evidence="1">AB hydrolase-1 domain-containing protein</fullName>
    </recommendedName>
</protein>
<organism evidence="2 3">
    <name type="scientific">Tersicoccus phoenicis</name>
    <dbReference type="NCBI Taxonomy" id="554083"/>
    <lineage>
        <taxon>Bacteria</taxon>
        <taxon>Bacillati</taxon>
        <taxon>Actinomycetota</taxon>
        <taxon>Actinomycetes</taxon>
        <taxon>Micrococcales</taxon>
        <taxon>Micrococcaceae</taxon>
        <taxon>Tersicoccus</taxon>
    </lineage>
</organism>
<keyword evidence="3" id="KW-1185">Reference proteome</keyword>
<dbReference type="SUPFAM" id="SSF53474">
    <property type="entry name" value="alpha/beta-Hydrolases"/>
    <property type="match status" value="1"/>
</dbReference>
<dbReference type="Gene3D" id="3.40.50.1820">
    <property type="entry name" value="alpha/beta hydrolase"/>
    <property type="match status" value="1"/>
</dbReference>
<evidence type="ECO:0000259" key="1">
    <source>
        <dbReference type="Pfam" id="PF12697"/>
    </source>
</evidence>